<sequence>MEVCAAIRGKASRFRFQEVRGQAFCLLLVTFTMQGAFIFRPSSQIRTEVDSSIDAHISKSQVISEVVVEEAVESLPQADRDVSPRYQRAQMSPWCEYTVC</sequence>
<reference evidence="2" key="1">
    <citation type="journal article" date="2020" name="Stud. Mycol.">
        <title>101 Dothideomycetes genomes: a test case for predicting lifestyles and emergence of pathogens.</title>
        <authorList>
            <person name="Haridas S."/>
            <person name="Albert R."/>
            <person name="Binder M."/>
            <person name="Bloem J."/>
            <person name="Labutti K."/>
            <person name="Salamov A."/>
            <person name="Andreopoulos B."/>
            <person name="Baker S."/>
            <person name="Barry K."/>
            <person name="Bills G."/>
            <person name="Bluhm B."/>
            <person name="Cannon C."/>
            <person name="Castanera R."/>
            <person name="Culley D."/>
            <person name="Daum C."/>
            <person name="Ezra D."/>
            <person name="Gonzalez J."/>
            <person name="Henrissat B."/>
            <person name="Kuo A."/>
            <person name="Liang C."/>
            <person name="Lipzen A."/>
            <person name="Lutzoni F."/>
            <person name="Magnuson J."/>
            <person name="Mondo S."/>
            <person name="Nolan M."/>
            <person name="Ohm R."/>
            <person name="Pangilinan J."/>
            <person name="Park H.-J."/>
            <person name="Ramirez L."/>
            <person name="Alfaro M."/>
            <person name="Sun H."/>
            <person name="Tritt A."/>
            <person name="Yoshinaga Y."/>
            <person name="Zwiers L.-H."/>
            <person name="Turgeon B."/>
            <person name="Goodwin S."/>
            <person name="Spatafora J."/>
            <person name="Crous P."/>
            <person name="Grigoriev I."/>
        </authorList>
    </citation>
    <scope>NUCLEOTIDE SEQUENCE</scope>
    <source>
        <strain evidence="2">CBS 116005</strain>
    </source>
</reference>
<gene>
    <name evidence="2" type="ORF">EJ03DRAFT_332599</name>
</gene>
<evidence type="ECO:0000313" key="3">
    <source>
        <dbReference type="Proteomes" id="UP000799436"/>
    </source>
</evidence>
<name>A0A6G1KTF6_9PEZI</name>
<evidence type="ECO:0000313" key="2">
    <source>
        <dbReference type="EMBL" id="KAF2763612.1"/>
    </source>
</evidence>
<feature type="transmembrane region" description="Helical" evidence="1">
    <location>
        <begin position="21"/>
        <end position="39"/>
    </location>
</feature>
<organism evidence="2 3">
    <name type="scientific">Teratosphaeria nubilosa</name>
    <dbReference type="NCBI Taxonomy" id="161662"/>
    <lineage>
        <taxon>Eukaryota</taxon>
        <taxon>Fungi</taxon>
        <taxon>Dikarya</taxon>
        <taxon>Ascomycota</taxon>
        <taxon>Pezizomycotina</taxon>
        <taxon>Dothideomycetes</taxon>
        <taxon>Dothideomycetidae</taxon>
        <taxon>Mycosphaerellales</taxon>
        <taxon>Teratosphaeriaceae</taxon>
        <taxon>Teratosphaeria</taxon>
    </lineage>
</organism>
<keyword evidence="1" id="KW-1133">Transmembrane helix</keyword>
<dbReference type="Proteomes" id="UP000799436">
    <property type="component" value="Unassembled WGS sequence"/>
</dbReference>
<dbReference type="EMBL" id="ML995997">
    <property type="protein sequence ID" value="KAF2763612.1"/>
    <property type="molecule type" value="Genomic_DNA"/>
</dbReference>
<accession>A0A6G1KTF6</accession>
<keyword evidence="1" id="KW-0472">Membrane</keyword>
<protein>
    <submittedName>
        <fullName evidence="2">Uncharacterized protein</fullName>
    </submittedName>
</protein>
<keyword evidence="1" id="KW-0812">Transmembrane</keyword>
<proteinExistence type="predicted"/>
<evidence type="ECO:0000256" key="1">
    <source>
        <dbReference type="SAM" id="Phobius"/>
    </source>
</evidence>
<dbReference type="AlphaFoldDB" id="A0A6G1KTF6"/>
<keyword evidence="3" id="KW-1185">Reference proteome</keyword>